<feature type="transmembrane region" description="Helical" evidence="10">
    <location>
        <begin position="442"/>
        <end position="461"/>
    </location>
</feature>
<feature type="transmembrane region" description="Helical" evidence="10">
    <location>
        <begin position="130"/>
        <end position="151"/>
    </location>
</feature>
<feature type="transmembrane region" description="Helical" evidence="10">
    <location>
        <begin position="387"/>
        <end position="405"/>
    </location>
</feature>
<feature type="transmembrane region" description="Helical" evidence="10">
    <location>
        <begin position="157"/>
        <end position="177"/>
    </location>
</feature>
<comment type="caution">
    <text evidence="10">Lacks conserved residue(s) required for the propagation of feature annotation.</text>
</comment>
<evidence type="ECO:0000256" key="8">
    <source>
        <dbReference type="ARBA" id="ARBA00060041"/>
    </source>
</evidence>
<comment type="pathway">
    <text evidence="10">Cell wall biogenesis; peptidoglycan biosynthesis.</text>
</comment>
<dbReference type="GO" id="GO:0071555">
    <property type="term" value="P:cell wall organization"/>
    <property type="evidence" value="ECO:0007669"/>
    <property type="project" value="UniProtKB-UniRule"/>
</dbReference>
<sequence>MISSLAKSSAVFSIMTLISRVLGLLRDMLIARYFGVTITDPFFAALRIPNTLRRFFAEGGFANAFVPVFSATRSTSPAALTDLLRYTSGTLLGILLVITILGVFGAGGVIFAVAHGLTAKPEQFLLAKEMLAILFPYILLISLTAMAGGILNTFGYFSLPALTPVFLNITLIMACVWRAFYADSSGIELAWAVLIGGIIQLAIQLPLLWKLKLLVMPRWGFYHAGVQKILRLMIPTLFGSSVGQLTVLMNTFLASMLATGSISWLYYSDRMVELPIALVGVALGTVILPKLSALKAQNNETQFTDTLIWALRWGLLIGSAASTGLVMLAPSILVTLFYGGNFLEHDVLMTTMSLRAYGCAAVFLVLVKILAPAFYARQDTKTPVKAGIVAMATNIMVAVLFSRLWGHVGLALASSVAAVVNVALLFYFLYREGRLARFSLKRPLFQIVTANSIMALFLYYLQGSMDTWLSRSTGMRVGYLGALIMIGIVIYVISLYAVGVRWRQLRKG</sequence>
<accession>A5EYC7</accession>
<reference evidence="12 13" key="1">
    <citation type="journal article" date="2007" name="Nat. Biotechnol.">
        <title>Genome sequence and identification of candidate vaccine antigens from the animal pathogen Dichelobacter nodosus.</title>
        <authorList>
            <person name="Myers G.S."/>
            <person name="Parker D."/>
            <person name="Al-Hasani K."/>
            <person name="Kennan R.M."/>
            <person name="Seemann T."/>
            <person name="Ren Q."/>
            <person name="Badger J.H."/>
            <person name="Selengut J.D."/>
            <person name="Deboy R.T."/>
            <person name="Tettelin H."/>
            <person name="Boyce J.D."/>
            <person name="McCarl V.P."/>
            <person name="Han X."/>
            <person name="Nelson W.C."/>
            <person name="Madupu R."/>
            <person name="Mohamoud Y."/>
            <person name="Holley T."/>
            <person name="Fedorova N."/>
            <person name="Khouri H."/>
            <person name="Bottomley S.P."/>
            <person name="Whittington R.J."/>
            <person name="Adler B."/>
            <person name="Songer J.G."/>
            <person name="Rood J.I."/>
            <person name="Paulsen I.T."/>
        </authorList>
    </citation>
    <scope>NUCLEOTIDE SEQUENCE [LARGE SCALE GENOMIC DNA]</scope>
    <source>
        <strain evidence="12 13">VCS1703A</strain>
    </source>
</reference>
<dbReference type="Proteomes" id="UP000000248">
    <property type="component" value="Chromosome"/>
</dbReference>
<evidence type="ECO:0000256" key="10">
    <source>
        <dbReference type="HAMAP-Rule" id="MF_02078"/>
    </source>
</evidence>
<dbReference type="GO" id="GO:0005886">
    <property type="term" value="C:plasma membrane"/>
    <property type="evidence" value="ECO:0007669"/>
    <property type="project" value="UniProtKB-SubCell"/>
</dbReference>
<evidence type="ECO:0000256" key="2">
    <source>
        <dbReference type="ARBA" id="ARBA00022475"/>
    </source>
</evidence>
<dbReference type="RefSeq" id="WP_012031183.1">
    <property type="nucleotide sequence ID" value="NC_009446.1"/>
</dbReference>
<feature type="transmembrane region" description="Helical" evidence="10">
    <location>
        <begin position="354"/>
        <end position="375"/>
    </location>
</feature>
<evidence type="ECO:0000256" key="7">
    <source>
        <dbReference type="ARBA" id="ARBA00023136"/>
    </source>
</evidence>
<dbReference type="PIRSF" id="PIRSF002869">
    <property type="entry name" value="MviN"/>
    <property type="match status" value="1"/>
</dbReference>
<name>A5EYC7_DICNV</name>
<feature type="transmembrane region" description="Helical" evidence="10">
    <location>
        <begin position="411"/>
        <end position="430"/>
    </location>
</feature>
<keyword evidence="13" id="KW-1185">Reference proteome</keyword>
<dbReference type="NCBIfam" id="TIGR01695">
    <property type="entry name" value="murJ_mviN"/>
    <property type="match status" value="1"/>
</dbReference>
<evidence type="ECO:0000256" key="3">
    <source>
        <dbReference type="ARBA" id="ARBA00022692"/>
    </source>
</evidence>
<evidence type="ECO:0000256" key="5">
    <source>
        <dbReference type="ARBA" id="ARBA00022984"/>
    </source>
</evidence>
<comment type="function">
    <text evidence="8 10 11">Involved in peptidoglycan biosynthesis. Transports lipid-linked peptidoglycan precursors from the inner to the outer leaflet of the cytoplasmic membrane.</text>
</comment>
<evidence type="ECO:0000256" key="9">
    <source>
        <dbReference type="ARBA" id="ARBA00061532"/>
    </source>
</evidence>
<dbReference type="PANTHER" id="PTHR47019">
    <property type="entry name" value="LIPID II FLIPPASE MURJ"/>
    <property type="match status" value="1"/>
</dbReference>
<dbReference type="GO" id="GO:0015648">
    <property type="term" value="F:lipid-linked peptidoglycan transporter activity"/>
    <property type="evidence" value="ECO:0007669"/>
    <property type="project" value="UniProtKB-UniRule"/>
</dbReference>
<feature type="transmembrane region" description="Helical" evidence="10">
    <location>
        <begin position="477"/>
        <end position="498"/>
    </location>
</feature>
<evidence type="ECO:0000256" key="4">
    <source>
        <dbReference type="ARBA" id="ARBA00022960"/>
    </source>
</evidence>
<keyword evidence="6 10" id="KW-1133">Transmembrane helix</keyword>
<evidence type="ECO:0000256" key="11">
    <source>
        <dbReference type="PIRNR" id="PIRNR002869"/>
    </source>
</evidence>
<keyword evidence="10 11" id="KW-0813">Transport</keyword>
<dbReference type="GO" id="GO:0008360">
    <property type="term" value="P:regulation of cell shape"/>
    <property type="evidence" value="ECO:0007669"/>
    <property type="project" value="UniProtKB-UniRule"/>
</dbReference>
<feature type="transmembrane region" description="Helical" evidence="10">
    <location>
        <begin position="313"/>
        <end position="334"/>
    </location>
</feature>
<dbReference type="InterPro" id="IPR004268">
    <property type="entry name" value="MurJ"/>
</dbReference>
<comment type="subcellular location">
    <subcellularLocation>
        <location evidence="10">Cell inner membrane</location>
        <topology evidence="10">Multi-pass membrane protein</topology>
    </subcellularLocation>
    <subcellularLocation>
        <location evidence="1">Cell membrane</location>
        <topology evidence="1">Multi-pass membrane protein</topology>
    </subcellularLocation>
</comment>
<evidence type="ECO:0000313" key="13">
    <source>
        <dbReference type="Proteomes" id="UP000000248"/>
    </source>
</evidence>
<keyword evidence="2 10" id="KW-1003">Cell membrane</keyword>
<protein>
    <recommendedName>
        <fullName evidence="10">Probable lipid II flippase MurJ</fullName>
    </recommendedName>
</protein>
<keyword evidence="10 11" id="KW-0961">Cell wall biogenesis/degradation</keyword>
<gene>
    <name evidence="12" type="primary">mviN</name>
    <name evidence="10" type="synonym">murJ</name>
    <name evidence="12" type="ordered locus">DNO_0862</name>
</gene>
<dbReference type="OrthoDB" id="9816572at2"/>
<keyword evidence="3 10" id="KW-0812">Transmembrane</keyword>
<keyword evidence="10" id="KW-0997">Cell inner membrane</keyword>
<keyword evidence="4 10" id="KW-0133">Cell shape</keyword>
<comment type="similarity">
    <text evidence="9 10 11">Belongs to the MurJ/MviN family.</text>
</comment>
<feature type="transmembrane region" description="Helical" evidence="10">
    <location>
        <begin position="272"/>
        <end position="292"/>
    </location>
</feature>
<feature type="transmembrane region" description="Helical" evidence="10">
    <location>
        <begin position="189"/>
        <end position="209"/>
    </location>
</feature>
<keyword evidence="5 10" id="KW-0573">Peptidoglycan synthesis</keyword>
<dbReference type="PRINTS" id="PR01806">
    <property type="entry name" value="VIRFACTRMVIN"/>
</dbReference>
<dbReference type="CDD" id="cd13123">
    <property type="entry name" value="MATE_MurJ_like"/>
    <property type="match status" value="1"/>
</dbReference>
<dbReference type="EMBL" id="CP000513">
    <property type="protein sequence ID" value="ABQ13622.1"/>
    <property type="molecule type" value="Genomic_DNA"/>
</dbReference>
<dbReference type="Pfam" id="PF03023">
    <property type="entry name" value="MurJ"/>
    <property type="match status" value="1"/>
</dbReference>
<dbReference type="GO" id="GO:0009252">
    <property type="term" value="P:peptidoglycan biosynthetic process"/>
    <property type="evidence" value="ECO:0007669"/>
    <property type="project" value="UniProtKB-UniRule"/>
</dbReference>
<evidence type="ECO:0000313" key="12">
    <source>
        <dbReference type="EMBL" id="ABQ13622.1"/>
    </source>
</evidence>
<evidence type="ECO:0000256" key="1">
    <source>
        <dbReference type="ARBA" id="ARBA00004651"/>
    </source>
</evidence>
<proteinExistence type="inferred from homology"/>
<evidence type="ECO:0000256" key="6">
    <source>
        <dbReference type="ARBA" id="ARBA00022989"/>
    </source>
</evidence>
<dbReference type="AlphaFoldDB" id="A5EYC7"/>
<keyword evidence="7 10" id="KW-0472">Membrane</keyword>
<dbReference type="InterPro" id="IPR051050">
    <property type="entry name" value="Lipid_II_flippase_MurJ/MviN"/>
</dbReference>
<organism evidence="12 13">
    <name type="scientific">Dichelobacter nodosus (strain VCS1703A)</name>
    <dbReference type="NCBI Taxonomy" id="246195"/>
    <lineage>
        <taxon>Bacteria</taxon>
        <taxon>Pseudomonadati</taxon>
        <taxon>Pseudomonadota</taxon>
        <taxon>Gammaproteobacteria</taxon>
        <taxon>Cardiobacteriales</taxon>
        <taxon>Cardiobacteriaceae</taxon>
        <taxon>Dichelobacter</taxon>
    </lineage>
</organism>
<dbReference type="eggNOG" id="COG0728">
    <property type="taxonomic scope" value="Bacteria"/>
</dbReference>
<dbReference type="STRING" id="246195.DNO_0862"/>
<dbReference type="PANTHER" id="PTHR47019:SF1">
    <property type="entry name" value="LIPID II FLIPPASE MURJ"/>
    <property type="match status" value="1"/>
</dbReference>
<dbReference type="UniPathway" id="UPA00219"/>
<dbReference type="HAMAP" id="MF_02078">
    <property type="entry name" value="MurJ_MviN"/>
    <property type="match status" value="1"/>
</dbReference>
<dbReference type="GO" id="GO:0034204">
    <property type="term" value="P:lipid translocation"/>
    <property type="evidence" value="ECO:0007669"/>
    <property type="project" value="TreeGrafter"/>
</dbReference>
<dbReference type="HOGENOM" id="CLU_006797_5_3_6"/>
<feature type="transmembrane region" description="Helical" evidence="10">
    <location>
        <begin position="92"/>
        <end position="118"/>
    </location>
</feature>
<dbReference type="KEGG" id="dno:DNO_0862"/>